<dbReference type="SUPFAM" id="SSF52047">
    <property type="entry name" value="RNI-like"/>
    <property type="match status" value="1"/>
</dbReference>
<comment type="caution">
    <text evidence="2">The sequence shown here is derived from an EMBL/GenBank/DDBJ whole genome shotgun (WGS) entry which is preliminary data.</text>
</comment>
<dbReference type="AlphaFoldDB" id="A0A8H7CEM9"/>
<feature type="coiled-coil region" evidence="1">
    <location>
        <begin position="5"/>
        <end position="39"/>
    </location>
</feature>
<name>A0A8H7CEM9_9AGAR</name>
<keyword evidence="3" id="KW-1185">Reference proteome</keyword>
<protein>
    <submittedName>
        <fullName evidence="2">F-box domain-containing protein</fullName>
    </submittedName>
</protein>
<proteinExistence type="predicted"/>
<dbReference type="EMBL" id="JACAZI010000026">
    <property type="protein sequence ID" value="KAF7334450.1"/>
    <property type="molecule type" value="Genomic_DNA"/>
</dbReference>
<accession>A0A8H7CEM9</accession>
<gene>
    <name evidence="2" type="ORF">MVEN_02274500</name>
</gene>
<evidence type="ECO:0000313" key="3">
    <source>
        <dbReference type="Proteomes" id="UP000620124"/>
    </source>
</evidence>
<keyword evidence="1" id="KW-0175">Coiled coil</keyword>
<dbReference type="OrthoDB" id="2269034at2759"/>
<sequence>MPSALAADRARIAELEAQILDLERSLAALQLEKTVTQERIDSYRYPVLTLPAEITSEIFIHFLPIYPLCPPLSGPLSPTLLTRICCQWRYIALATPALWRAITVSGNVIPCDYISTILGRSGCCPISIQIGNEESLYTNADDPGSAVLAAVISHRDRWESLTVCLSHSSFPPIGAGMPLLRRLDLAFSNDLNEHLVFQEVPLLRTVILDVVASFNVVLPWTQLTSLTIHDASLFNCVPTLQQVTNLIHCELVLCDSEDEDVLPDISLPYLESLCWNDHDNNDPLPDCLHIFVVPALRSLKVTETLLQPDPINFLSSFVSKSGCKLQEVHIRGARTVSQQSYRSAFPSIRKFIFDDLHCADHSDGSDASDAETE</sequence>
<organism evidence="2 3">
    <name type="scientific">Mycena venus</name>
    <dbReference type="NCBI Taxonomy" id="2733690"/>
    <lineage>
        <taxon>Eukaryota</taxon>
        <taxon>Fungi</taxon>
        <taxon>Dikarya</taxon>
        <taxon>Basidiomycota</taxon>
        <taxon>Agaricomycotina</taxon>
        <taxon>Agaricomycetes</taxon>
        <taxon>Agaricomycetidae</taxon>
        <taxon>Agaricales</taxon>
        <taxon>Marasmiineae</taxon>
        <taxon>Mycenaceae</taxon>
        <taxon>Mycena</taxon>
    </lineage>
</organism>
<evidence type="ECO:0000256" key="1">
    <source>
        <dbReference type="SAM" id="Coils"/>
    </source>
</evidence>
<reference evidence="2" key="1">
    <citation type="submission" date="2020-05" db="EMBL/GenBank/DDBJ databases">
        <title>Mycena genomes resolve the evolution of fungal bioluminescence.</title>
        <authorList>
            <person name="Tsai I.J."/>
        </authorList>
    </citation>
    <scope>NUCLEOTIDE SEQUENCE</scope>
    <source>
        <strain evidence="2">CCC161011</strain>
    </source>
</reference>
<evidence type="ECO:0000313" key="2">
    <source>
        <dbReference type="EMBL" id="KAF7334450.1"/>
    </source>
</evidence>
<dbReference type="Proteomes" id="UP000620124">
    <property type="component" value="Unassembled WGS sequence"/>
</dbReference>